<name>A0ABV6BHB9_9GAMM</name>
<gene>
    <name evidence="1" type="ORF">ACFFJP_18265</name>
</gene>
<evidence type="ECO:0000313" key="1">
    <source>
        <dbReference type="EMBL" id="MFC0050250.1"/>
    </source>
</evidence>
<protein>
    <submittedName>
        <fullName evidence="1">Uncharacterized protein</fullName>
    </submittedName>
</protein>
<accession>A0ABV6BHB9</accession>
<evidence type="ECO:0000313" key="2">
    <source>
        <dbReference type="Proteomes" id="UP001589813"/>
    </source>
</evidence>
<reference evidence="1 2" key="1">
    <citation type="submission" date="2024-09" db="EMBL/GenBank/DDBJ databases">
        <authorList>
            <person name="Sun Q."/>
            <person name="Mori K."/>
        </authorList>
    </citation>
    <scope>NUCLEOTIDE SEQUENCE [LARGE SCALE GENOMIC DNA]</scope>
    <source>
        <strain evidence="1 2">KCTC 23315</strain>
    </source>
</reference>
<organism evidence="1 2">
    <name type="scientific">Rheinheimera tilapiae</name>
    <dbReference type="NCBI Taxonomy" id="875043"/>
    <lineage>
        <taxon>Bacteria</taxon>
        <taxon>Pseudomonadati</taxon>
        <taxon>Pseudomonadota</taxon>
        <taxon>Gammaproteobacteria</taxon>
        <taxon>Chromatiales</taxon>
        <taxon>Chromatiaceae</taxon>
        <taxon>Rheinheimera</taxon>
    </lineage>
</organism>
<sequence>MNLYAILTGDLVRSSTVDADRYPLLMQALQQCLAKFCPAGIATPVVYRGDGFQLATLPEQAFNAALQTRLTLISLQSDARIAIAVAPAEQLRADLNQSTGQAFTLSGQLLDDLQQTRWEWLDPQQPFSTAEQLLLQLVSVQLQQLTARQAAVLLAYLQQQRPQHQQLALFFKTSRVNITHLLNQAQYGLICQVVDYFSKRYQPSAGVPRDE</sequence>
<comment type="caution">
    <text evidence="1">The sequence shown here is derived from an EMBL/GenBank/DDBJ whole genome shotgun (WGS) entry which is preliminary data.</text>
</comment>
<dbReference type="Proteomes" id="UP001589813">
    <property type="component" value="Unassembled WGS sequence"/>
</dbReference>
<dbReference type="EMBL" id="JBHLXP010000005">
    <property type="protein sequence ID" value="MFC0050250.1"/>
    <property type="molecule type" value="Genomic_DNA"/>
</dbReference>
<dbReference type="RefSeq" id="WP_377247682.1">
    <property type="nucleotide sequence ID" value="NZ_JBHLXP010000005.1"/>
</dbReference>
<keyword evidence="2" id="KW-1185">Reference proteome</keyword>
<proteinExistence type="predicted"/>